<comment type="subcellular location">
    <subcellularLocation>
        <location evidence="1">Secreted</location>
        <location evidence="1">Cell wall</location>
        <topology evidence="1">Peptidoglycan-anchor</topology>
    </subcellularLocation>
</comment>
<dbReference type="SUPFAM" id="SSF49401">
    <property type="entry name" value="Bacterial adhesins"/>
    <property type="match status" value="1"/>
</dbReference>
<evidence type="ECO:0000256" key="1">
    <source>
        <dbReference type="ARBA" id="ARBA00004168"/>
    </source>
</evidence>
<proteinExistence type="predicted"/>
<keyword evidence="6" id="KW-0472">Membrane</keyword>
<dbReference type="GO" id="GO:0007155">
    <property type="term" value="P:cell adhesion"/>
    <property type="evidence" value="ECO:0007669"/>
    <property type="project" value="InterPro"/>
</dbReference>
<feature type="transmembrane region" description="Helical" evidence="6">
    <location>
        <begin position="12"/>
        <end position="31"/>
    </location>
</feature>
<reference evidence="8 9" key="1">
    <citation type="submission" date="2013-05" db="EMBL/GenBank/DDBJ databases">
        <authorList>
            <person name="Richards V.P."/>
            <person name="Durkin S.A.S."/>
            <person name="Kim M."/>
            <person name="Pavinski Bitar P.D."/>
            <person name="Stanhope M.J."/>
            <person name="Town C.D."/>
            <person name="Venter J.C."/>
        </authorList>
    </citation>
    <scope>NUCLEOTIDE SEQUENCE [LARGE SCALE GENOMIC DNA]</scope>
    <source>
        <strain evidence="8 9">LMG 14747</strain>
    </source>
</reference>
<dbReference type="Gene3D" id="2.60.40.1280">
    <property type="match status" value="1"/>
</dbReference>
<gene>
    <name evidence="8" type="ORF">SAG0136_02750</name>
</gene>
<keyword evidence="6" id="KW-1133">Transmembrane helix</keyword>
<dbReference type="Pfam" id="PF17961">
    <property type="entry name" value="Big_8"/>
    <property type="match status" value="1"/>
</dbReference>
<keyword evidence="2" id="KW-0134">Cell wall</keyword>
<sequence>METTLSLQQRRLAQSVLIFVVFLVTLLSVFVKNIFADAIQPSISNLTQEQVANTYRIAFDFDLQGLAAQPGDTFTITLPPELTTANMLAFDVTQNEWPCHWTSRS</sequence>
<evidence type="ECO:0000313" key="8">
    <source>
        <dbReference type="EMBL" id="ESV54193.1"/>
    </source>
</evidence>
<evidence type="ECO:0000256" key="4">
    <source>
        <dbReference type="ARBA" id="ARBA00022729"/>
    </source>
</evidence>
<dbReference type="EMBL" id="ANQC01000038">
    <property type="protein sequence ID" value="ESV54193.1"/>
    <property type="molecule type" value="Genomic_DNA"/>
</dbReference>
<evidence type="ECO:0000256" key="5">
    <source>
        <dbReference type="ARBA" id="ARBA00023088"/>
    </source>
</evidence>
<keyword evidence="6" id="KW-0812">Transmembrane</keyword>
<evidence type="ECO:0000256" key="2">
    <source>
        <dbReference type="ARBA" id="ARBA00022512"/>
    </source>
</evidence>
<protein>
    <recommendedName>
        <fullName evidence="7">SDR-like Ig domain-containing protein</fullName>
    </recommendedName>
</protein>
<keyword evidence="4" id="KW-0732">Signal</keyword>
<evidence type="ECO:0000259" key="7">
    <source>
        <dbReference type="Pfam" id="PF17961"/>
    </source>
</evidence>
<dbReference type="AlphaFoldDB" id="V6Z0A1"/>
<keyword evidence="5" id="KW-0572">Peptidoglycan-anchor</keyword>
<comment type="caution">
    <text evidence="8">The sequence shown here is derived from an EMBL/GenBank/DDBJ whole genome shotgun (WGS) entry which is preliminary data.</text>
</comment>
<dbReference type="Proteomes" id="UP000018482">
    <property type="component" value="Unassembled WGS sequence"/>
</dbReference>
<name>V6Z0A1_STRAG</name>
<organism evidence="8 9">
    <name type="scientific">Streptococcus agalactiae LMG 14747</name>
    <dbReference type="NCBI Taxonomy" id="1154860"/>
    <lineage>
        <taxon>Bacteria</taxon>
        <taxon>Bacillati</taxon>
        <taxon>Bacillota</taxon>
        <taxon>Bacilli</taxon>
        <taxon>Lactobacillales</taxon>
        <taxon>Streptococcaceae</taxon>
        <taxon>Streptococcus</taxon>
    </lineage>
</organism>
<accession>V6Z0A1</accession>
<evidence type="ECO:0000313" key="9">
    <source>
        <dbReference type="Proteomes" id="UP000018482"/>
    </source>
</evidence>
<dbReference type="InterPro" id="IPR011252">
    <property type="entry name" value="Fibrogen-bd_dom1"/>
</dbReference>
<evidence type="ECO:0000256" key="3">
    <source>
        <dbReference type="ARBA" id="ARBA00022525"/>
    </source>
</evidence>
<feature type="domain" description="SDR-like Ig" evidence="7">
    <location>
        <begin position="54"/>
        <end position="94"/>
    </location>
</feature>
<dbReference type="InterPro" id="IPR008966">
    <property type="entry name" value="Adhesion_dom_sf"/>
</dbReference>
<evidence type="ECO:0000256" key="6">
    <source>
        <dbReference type="SAM" id="Phobius"/>
    </source>
</evidence>
<keyword evidence="3" id="KW-0964">Secreted</keyword>
<dbReference type="InterPro" id="IPR041171">
    <property type="entry name" value="SDR_Ig"/>
</dbReference>